<dbReference type="Pfam" id="PF03009">
    <property type="entry name" value="GDPD"/>
    <property type="match status" value="1"/>
</dbReference>
<keyword evidence="3" id="KW-1185">Reference proteome</keyword>
<dbReference type="PANTHER" id="PTHR46211:SF1">
    <property type="entry name" value="GLYCEROPHOSPHODIESTER PHOSPHODIESTERASE, CYTOPLASMIC"/>
    <property type="match status" value="1"/>
</dbReference>
<organism evidence="2 3">
    <name type="scientific">Myroides odoratus</name>
    <name type="common">Flavobacterium odoratum</name>
    <dbReference type="NCBI Taxonomy" id="256"/>
    <lineage>
        <taxon>Bacteria</taxon>
        <taxon>Pseudomonadati</taxon>
        <taxon>Bacteroidota</taxon>
        <taxon>Flavobacteriia</taxon>
        <taxon>Flavobacteriales</taxon>
        <taxon>Flavobacteriaceae</taxon>
        <taxon>Myroides</taxon>
    </lineage>
</organism>
<dbReference type="Proteomes" id="UP000255024">
    <property type="component" value="Unassembled WGS sequence"/>
</dbReference>
<dbReference type="InterPro" id="IPR030395">
    <property type="entry name" value="GP_PDE_dom"/>
</dbReference>
<reference evidence="2 3" key="1">
    <citation type="submission" date="2018-06" db="EMBL/GenBank/DDBJ databases">
        <authorList>
            <consortium name="Pathogen Informatics"/>
            <person name="Doyle S."/>
        </authorList>
    </citation>
    <scope>NUCLEOTIDE SEQUENCE [LARGE SCALE GENOMIC DNA]</scope>
    <source>
        <strain evidence="2 3">NCTC11179</strain>
    </source>
</reference>
<evidence type="ECO:0000313" key="2">
    <source>
        <dbReference type="EMBL" id="STZ28667.1"/>
    </source>
</evidence>
<dbReference type="EMBL" id="UGQL01000001">
    <property type="protein sequence ID" value="STZ28667.1"/>
    <property type="molecule type" value="Genomic_DNA"/>
</dbReference>
<keyword evidence="2" id="KW-0378">Hydrolase</keyword>
<dbReference type="PANTHER" id="PTHR46211">
    <property type="entry name" value="GLYCEROPHOSPHORYL DIESTER PHOSPHODIESTERASE"/>
    <property type="match status" value="1"/>
</dbReference>
<evidence type="ECO:0000313" key="3">
    <source>
        <dbReference type="Proteomes" id="UP000255024"/>
    </source>
</evidence>
<dbReference type="GO" id="GO:0008889">
    <property type="term" value="F:glycerophosphodiester phosphodiesterase activity"/>
    <property type="evidence" value="ECO:0007669"/>
    <property type="project" value="UniProtKB-EC"/>
</dbReference>
<gene>
    <name evidence="2" type="primary">ugpQ</name>
    <name evidence="2" type="ORF">NCTC11179_02235</name>
</gene>
<proteinExistence type="predicted"/>
<feature type="domain" description="GP-PDE" evidence="1">
    <location>
        <begin position="26"/>
        <end position="249"/>
    </location>
</feature>
<dbReference type="PROSITE" id="PS51704">
    <property type="entry name" value="GP_PDE"/>
    <property type="match status" value="1"/>
</dbReference>
<dbReference type="GO" id="GO:0006629">
    <property type="term" value="P:lipid metabolic process"/>
    <property type="evidence" value="ECO:0007669"/>
    <property type="project" value="InterPro"/>
</dbReference>
<sequence length="249" mass="28277">MKLKTPLLSLLCTVITSTTIAQETKTLRIGHRGAMGHITENTVESVVKAIDLRCDMIEIDVFKVKSGELVVFHDDTLDRITNAKGNIESYTLEELEDVLVGGKYKIPTLEEVIDVIGKKAVLNIELKGNNTAVDTHRIIHNFLQRGWTYDDFILSSFKWEELKIAHDLDANLPLAVLTEKKPEDAIEFALSIQAKAINPYHKMLNEENTALIKKEKLKIFPWTVNDPKDIERMKKLKVDGIITNFPERI</sequence>
<dbReference type="InterPro" id="IPR017946">
    <property type="entry name" value="PLC-like_Pdiesterase_TIM-brl"/>
</dbReference>
<evidence type="ECO:0000259" key="1">
    <source>
        <dbReference type="PROSITE" id="PS51704"/>
    </source>
</evidence>
<protein>
    <submittedName>
        <fullName evidence="2">Glycerophosphoryl diester phosphodiesterase</fullName>
        <ecNumber evidence="2">3.1.4.46</ecNumber>
    </submittedName>
</protein>
<accession>A0A378RR79</accession>
<dbReference type="SUPFAM" id="SSF51695">
    <property type="entry name" value="PLC-like phosphodiesterases"/>
    <property type="match status" value="1"/>
</dbReference>
<dbReference type="AlphaFoldDB" id="A0A378RR79"/>
<dbReference type="Gene3D" id="3.20.20.190">
    <property type="entry name" value="Phosphatidylinositol (PI) phosphodiesterase"/>
    <property type="match status" value="1"/>
</dbReference>
<dbReference type="RefSeq" id="WP_115091571.1">
    <property type="nucleotide sequence ID" value="NZ_CP068107.1"/>
</dbReference>
<name>A0A378RR79_MYROD</name>
<dbReference type="EC" id="3.1.4.46" evidence="2"/>